<dbReference type="HOGENOM" id="CLU_1355027_0_0_1"/>
<proteinExistence type="predicted"/>
<dbReference type="EMBL" id="AM920432">
    <property type="protein sequence ID" value="CAP79374.1"/>
    <property type="molecule type" value="Genomic_DNA"/>
</dbReference>
<keyword evidence="2" id="KW-1185">Reference proteome</keyword>
<dbReference type="Proteomes" id="UP000000724">
    <property type="component" value="Contig Pc00c17"/>
</dbReference>
<dbReference type="AlphaFoldDB" id="B6HB07"/>
<reference evidence="1 2" key="1">
    <citation type="journal article" date="2008" name="Nat. Biotechnol.">
        <title>Genome sequencing and analysis of the filamentous fungus Penicillium chrysogenum.</title>
        <authorList>
            <person name="van den Berg M.A."/>
            <person name="Albang R."/>
            <person name="Albermann K."/>
            <person name="Badger J.H."/>
            <person name="Daran J.-M."/>
            <person name="Driessen A.J.M."/>
            <person name="Garcia-Estrada C."/>
            <person name="Fedorova N.D."/>
            <person name="Harris D.M."/>
            <person name="Heijne W.H.M."/>
            <person name="Joardar V.S."/>
            <person name="Kiel J.A.K.W."/>
            <person name="Kovalchuk A."/>
            <person name="Martin J.F."/>
            <person name="Nierman W.C."/>
            <person name="Nijland J.G."/>
            <person name="Pronk J.T."/>
            <person name="Roubos J.A."/>
            <person name="van der Klei I.J."/>
            <person name="van Peij N.N.M.E."/>
            <person name="Veenhuis M."/>
            <person name="von Doehren H."/>
            <person name="Wagner C."/>
            <person name="Wortman J.R."/>
            <person name="Bovenberg R.A.L."/>
        </authorList>
    </citation>
    <scope>NUCLEOTIDE SEQUENCE [LARGE SCALE GENOMIC DNA]</scope>
    <source>
        <strain evidence="2">ATCC 28089 / DSM 1075 / NRRL 1951 / Wisconsin 54-1255</strain>
    </source>
</reference>
<dbReference type="OrthoDB" id="4362204at2759"/>
<evidence type="ECO:0000313" key="1">
    <source>
        <dbReference type="EMBL" id="CAP79374.1"/>
    </source>
</evidence>
<protein>
    <submittedName>
        <fullName evidence="1">Uncharacterized protein</fullName>
    </submittedName>
</protein>
<name>B6HB07_PENRW</name>
<dbReference type="VEuPathDB" id="FungiDB:PCH_Pc17g00870"/>
<accession>B6HB07</accession>
<sequence>MADLGVFNLDRVLAWLAFFRHAATGARTAIGADIYLTNKKRTPRQHALYAIAWAPYLHGSVAGMEHLLETVGTSKKAFTRATLVAVDCDDHALAKGLAIMGGNIVVVCFNAYGARCESVSQGHVTVHGCLGFTTRFTESPHKTPSPDLRTNLRHSITPRRPSYSPRNLMIPGVNKAVNRNVTFAPEVVGKGIESASGFRGAI</sequence>
<gene>
    <name evidence="1" type="ORF">Pc17g00870</name>
    <name evidence="1" type="ORF">PCH_Pc17g00870</name>
</gene>
<organism evidence="1 2">
    <name type="scientific">Penicillium rubens (strain ATCC 28089 / DSM 1075 / NRRL 1951 / Wisconsin 54-1255)</name>
    <name type="common">Penicillium chrysogenum</name>
    <dbReference type="NCBI Taxonomy" id="500485"/>
    <lineage>
        <taxon>Eukaryota</taxon>
        <taxon>Fungi</taxon>
        <taxon>Dikarya</taxon>
        <taxon>Ascomycota</taxon>
        <taxon>Pezizomycotina</taxon>
        <taxon>Eurotiomycetes</taxon>
        <taxon>Eurotiomycetidae</taxon>
        <taxon>Eurotiales</taxon>
        <taxon>Aspergillaceae</taxon>
        <taxon>Penicillium</taxon>
        <taxon>Penicillium chrysogenum species complex</taxon>
    </lineage>
</organism>
<evidence type="ECO:0000313" key="2">
    <source>
        <dbReference type="Proteomes" id="UP000000724"/>
    </source>
</evidence>